<evidence type="ECO:0000259" key="2">
    <source>
        <dbReference type="Pfam" id="PF09851"/>
    </source>
</evidence>
<evidence type="ECO:0000256" key="1">
    <source>
        <dbReference type="SAM" id="Phobius"/>
    </source>
</evidence>
<keyword evidence="1" id="KW-0472">Membrane</keyword>
<dbReference type="InterPro" id="IPR016410">
    <property type="entry name" value="Phage_imm"/>
</dbReference>
<dbReference type="Pfam" id="PF14373">
    <property type="entry name" value="Imm_superinfect"/>
    <property type="match status" value="1"/>
</dbReference>
<dbReference type="InterPro" id="IPR018649">
    <property type="entry name" value="SHOCT"/>
</dbReference>
<evidence type="ECO:0000313" key="4">
    <source>
        <dbReference type="Proteomes" id="UP001468798"/>
    </source>
</evidence>
<organism evidence="3 4">
    <name type="scientific">Flavobacterium polysaccharolyticum</name>
    <dbReference type="NCBI Taxonomy" id="3133148"/>
    <lineage>
        <taxon>Bacteria</taxon>
        <taxon>Pseudomonadati</taxon>
        <taxon>Bacteroidota</taxon>
        <taxon>Flavobacteriia</taxon>
        <taxon>Flavobacteriales</taxon>
        <taxon>Flavobacteriaceae</taxon>
        <taxon>Flavobacterium</taxon>
    </lineage>
</organism>
<dbReference type="RefSeq" id="WP_342693200.1">
    <property type="nucleotide sequence ID" value="NZ_JBCGDP010000023.1"/>
</dbReference>
<keyword evidence="1" id="KW-1133">Transmembrane helix</keyword>
<reference evidence="3 4" key="1">
    <citation type="submission" date="2024-03" db="EMBL/GenBank/DDBJ databases">
        <title>Two novel species of the genus Flavobacterium exhibiting potentially degradation of complex polysaccharides.</title>
        <authorList>
            <person name="Lian X."/>
        </authorList>
    </citation>
    <scope>NUCLEOTIDE SEQUENCE [LARGE SCALE GENOMIC DNA]</scope>
    <source>
        <strain evidence="3 4">N6</strain>
    </source>
</reference>
<keyword evidence="1" id="KW-0812">Transmembrane</keyword>
<protein>
    <submittedName>
        <fullName evidence="3">Superinfection immunity protein</fullName>
    </submittedName>
</protein>
<accession>A0ABU9NSX6</accession>
<dbReference type="Pfam" id="PF09851">
    <property type="entry name" value="SHOCT"/>
    <property type="match status" value="1"/>
</dbReference>
<feature type="transmembrane region" description="Helical" evidence="1">
    <location>
        <begin position="30"/>
        <end position="51"/>
    </location>
</feature>
<gene>
    <name evidence="3" type="ORF">WFZ86_17900</name>
</gene>
<feature type="domain" description="SHOCT" evidence="2">
    <location>
        <begin position="70"/>
        <end position="94"/>
    </location>
</feature>
<dbReference type="Proteomes" id="UP001468798">
    <property type="component" value="Unassembled WGS sequence"/>
</dbReference>
<dbReference type="EMBL" id="JBCGDP010000023">
    <property type="protein sequence ID" value="MEM0578382.1"/>
    <property type="molecule type" value="Genomic_DNA"/>
</dbReference>
<comment type="caution">
    <text evidence="3">The sequence shown here is derived from an EMBL/GenBank/DDBJ whole genome shotgun (WGS) entry which is preliminary data.</text>
</comment>
<proteinExistence type="predicted"/>
<name>A0ABU9NSX6_9FLAO</name>
<sequence>MEFIGIILILVLYFLPSIIGYSHRNFGSIFLLNLFLGWTAIGWIVAIIWAVSNDKKETIIVNNNKKSVSEKLKELKELHDDGTLTKEEFEAEKKYILRG</sequence>
<keyword evidence="4" id="KW-1185">Reference proteome</keyword>
<evidence type="ECO:0000313" key="3">
    <source>
        <dbReference type="EMBL" id="MEM0578382.1"/>
    </source>
</evidence>